<proteinExistence type="predicted"/>
<organism evidence="1 2">
    <name type="scientific">Dendrolimus kikuchii</name>
    <dbReference type="NCBI Taxonomy" id="765133"/>
    <lineage>
        <taxon>Eukaryota</taxon>
        <taxon>Metazoa</taxon>
        <taxon>Ecdysozoa</taxon>
        <taxon>Arthropoda</taxon>
        <taxon>Hexapoda</taxon>
        <taxon>Insecta</taxon>
        <taxon>Pterygota</taxon>
        <taxon>Neoptera</taxon>
        <taxon>Endopterygota</taxon>
        <taxon>Lepidoptera</taxon>
        <taxon>Glossata</taxon>
        <taxon>Ditrysia</taxon>
        <taxon>Bombycoidea</taxon>
        <taxon>Lasiocampidae</taxon>
        <taxon>Dendrolimus</taxon>
    </lineage>
</organism>
<evidence type="ECO:0000313" key="1">
    <source>
        <dbReference type="EMBL" id="KAJ0175518.1"/>
    </source>
</evidence>
<accession>A0ACC1CV53</accession>
<protein>
    <submittedName>
        <fullName evidence="1">Uncharacterized protein</fullName>
    </submittedName>
</protein>
<comment type="caution">
    <text evidence="1">The sequence shown here is derived from an EMBL/GenBank/DDBJ whole genome shotgun (WGS) entry which is preliminary data.</text>
</comment>
<name>A0ACC1CV53_9NEOP</name>
<sequence>MSELTEMIPEEEGFKFLDLGTASGLEVVREQQDKHRWQIKHSQENAARAAKDETLLPEEDAVLRCDILILYRLMPSGGSLPEMSRHSISFYCRRAVQFNT</sequence>
<gene>
    <name evidence="1" type="ORF">K1T71_008677</name>
</gene>
<dbReference type="EMBL" id="CM034401">
    <property type="protein sequence ID" value="KAJ0175518.1"/>
    <property type="molecule type" value="Genomic_DNA"/>
</dbReference>
<evidence type="ECO:0000313" key="2">
    <source>
        <dbReference type="Proteomes" id="UP000824533"/>
    </source>
</evidence>
<dbReference type="Proteomes" id="UP000824533">
    <property type="component" value="Linkage Group LG15"/>
</dbReference>
<reference evidence="1 2" key="1">
    <citation type="journal article" date="2021" name="Front. Genet.">
        <title>Chromosome-Level Genome Assembly Reveals Significant Gene Expansion in the Toll and IMD Signaling Pathways of Dendrolimus kikuchii.</title>
        <authorList>
            <person name="Zhou J."/>
            <person name="Wu P."/>
            <person name="Xiong Z."/>
            <person name="Liu N."/>
            <person name="Zhao N."/>
            <person name="Ji M."/>
            <person name="Qiu Y."/>
            <person name="Yang B."/>
        </authorList>
    </citation>
    <scope>NUCLEOTIDE SEQUENCE [LARGE SCALE GENOMIC DNA]</scope>
    <source>
        <strain evidence="1">Ann1</strain>
    </source>
</reference>
<keyword evidence="2" id="KW-1185">Reference proteome</keyword>